<dbReference type="Proteomes" id="UP000000331">
    <property type="component" value="Segment"/>
</dbReference>
<dbReference type="KEGG" id="vg:10359110"/>
<accession>D9J0M1</accession>
<name>D9J0M1_9CAUD</name>
<dbReference type="EMBL" id="HM242243">
    <property type="protein sequence ID" value="ADJ53114.1"/>
    <property type="molecule type" value="Genomic_DNA"/>
</dbReference>
<proteinExistence type="predicted"/>
<reference evidence="1 2" key="1">
    <citation type="journal article" date="2010" name="J. Bacteriol.">
        <title>Brochothrix thermosphacta bacteriophages feature heterogeneous and highly mosaic genomes and utilize unique prophage insertion sites.</title>
        <authorList>
            <person name="Kilcher S."/>
            <person name="Loessner M.J."/>
            <person name="Klumpp J."/>
        </authorList>
    </citation>
    <scope>NUCLEOTIDE SEQUENCE [LARGE SCALE GENOMIC DNA]</scope>
</reference>
<dbReference type="RefSeq" id="YP_004301407.1">
    <property type="nucleotide sequence ID" value="NC_015253.1"/>
</dbReference>
<organism evidence="1 2">
    <name type="scientific">Brochothrix phage A9</name>
    <dbReference type="NCBI Taxonomy" id="857312"/>
    <lineage>
        <taxon>Viruses</taxon>
        <taxon>Duplodnaviria</taxon>
        <taxon>Heunggongvirae</taxon>
        <taxon>Uroviricota</taxon>
        <taxon>Caudoviricetes</taxon>
        <taxon>Herelleviridae</taxon>
        <taxon>Klumppvirus</taxon>
        <taxon>Klumppvirus A9</taxon>
    </lineage>
</organism>
<keyword evidence="2" id="KW-1185">Reference proteome</keyword>
<evidence type="ECO:0000313" key="2">
    <source>
        <dbReference type="Proteomes" id="UP000000331"/>
    </source>
</evidence>
<evidence type="ECO:0000313" key="1">
    <source>
        <dbReference type="EMBL" id="ADJ53114.1"/>
    </source>
</evidence>
<protein>
    <submittedName>
        <fullName evidence="1">Gp74</fullName>
    </submittedName>
</protein>
<dbReference type="GeneID" id="10359110"/>
<sequence length="95" mass="11186">MMTYKEYEIMQINMLANLPYTRIRHINKSHSENKSHLCVNCGAELTKFYYSTASYKVNIPFKIVYTDTFLYLAVCSDTKGCYQRYCERIDNNVNG</sequence>